<proteinExistence type="predicted"/>
<evidence type="ECO:0000313" key="3">
    <source>
        <dbReference type="Proteomes" id="UP000229641"/>
    </source>
</evidence>
<dbReference type="EMBL" id="PCWA01000062">
    <property type="protein sequence ID" value="PIQ89242.1"/>
    <property type="molecule type" value="Genomic_DNA"/>
</dbReference>
<feature type="non-terminal residue" evidence="2">
    <location>
        <position position="230"/>
    </location>
</feature>
<sequence length="230" mass="25455">MSKIVFAIVSGACILFVLGMQPLYAGEMDILLKKLVEKKILTAEEAEEVLAETKEEMREGMKKDAGAAGGDDSLPGWVKNTKLKGDLRLRYERVKKEGSEDRHRGRIRYRLGVESKLADNLKVAAGLASGSSDPRSTNQSFQDAFSTKSIQLDYAYAEFKADEKLILYGGKMHRSPVIWEPSELLWDGDINPEGAALAFNNPIDSIDLFFNSGVFALDEASSDTSDPFMY</sequence>
<accession>A0A2H0LY07</accession>
<dbReference type="Pfam" id="PF16930">
    <property type="entry name" value="Porin_5"/>
    <property type="match status" value="1"/>
</dbReference>
<gene>
    <name evidence="2" type="ORF">COV72_04050</name>
</gene>
<protein>
    <submittedName>
        <fullName evidence="2">Uncharacterized protein</fullName>
    </submittedName>
</protein>
<comment type="caution">
    <text evidence="2">The sequence shown here is derived from an EMBL/GenBank/DDBJ whole genome shotgun (WGS) entry which is preliminary data.</text>
</comment>
<keyword evidence="1" id="KW-0175">Coiled coil</keyword>
<dbReference type="Proteomes" id="UP000229641">
    <property type="component" value="Unassembled WGS sequence"/>
</dbReference>
<evidence type="ECO:0000256" key="1">
    <source>
        <dbReference type="SAM" id="Coils"/>
    </source>
</evidence>
<evidence type="ECO:0000313" key="2">
    <source>
        <dbReference type="EMBL" id="PIQ89242.1"/>
    </source>
</evidence>
<dbReference type="InterPro" id="IPR032638">
    <property type="entry name" value="Porin_5"/>
</dbReference>
<feature type="coiled-coil region" evidence="1">
    <location>
        <begin position="36"/>
        <end position="63"/>
    </location>
</feature>
<name>A0A2H0LY07_9BACT</name>
<reference evidence="2 3" key="1">
    <citation type="submission" date="2017-09" db="EMBL/GenBank/DDBJ databases">
        <title>Depth-based differentiation of microbial function through sediment-hosted aquifers and enrichment of novel symbionts in the deep terrestrial subsurface.</title>
        <authorList>
            <person name="Probst A.J."/>
            <person name="Ladd B."/>
            <person name="Jarett J.K."/>
            <person name="Geller-Mcgrath D.E."/>
            <person name="Sieber C.M."/>
            <person name="Emerson J.B."/>
            <person name="Anantharaman K."/>
            <person name="Thomas B.C."/>
            <person name="Malmstrom R."/>
            <person name="Stieglmeier M."/>
            <person name="Klingl A."/>
            <person name="Woyke T."/>
            <person name="Ryan C.M."/>
            <person name="Banfield J.F."/>
        </authorList>
    </citation>
    <scope>NUCLEOTIDE SEQUENCE [LARGE SCALE GENOMIC DNA]</scope>
    <source>
        <strain evidence="2">CG11_big_fil_rev_8_21_14_0_20_42_13</strain>
    </source>
</reference>
<dbReference type="AlphaFoldDB" id="A0A2H0LY07"/>
<organism evidence="2 3">
    <name type="scientific">Candidatus Ghiorseimicrobium undicola</name>
    <dbReference type="NCBI Taxonomy" id="1974746"/>
    <lineage>
        <taxon>Bacteria</taxon>
        <taxon>Pseudomonadati</taxon>
        <taxon>Candidatus Omnitrophota</taxon>
        <taxon>Candidatus Ghiorseimicrobium</taxon>
    </lineage>
</organism>